<dbReference type="AlphaFoldDB" id="A0A839Q7Y6"/>
<dbReference type="Pfam" id="PF00582">
    <property type="entry name" value="Usp"/>
    <property type="match status" value="1"/>
</dbReference>
<dbReference type="SUPFAM" id="SSF52402">
    <property type="entry name" value="Adenine nucleotide alpha hydrolases-like"/>
    <property type="match status" value="2"/>
</dbReference>
<accession>A0A839Q7Y6</accession>
<reference evidence="3 4" key="1">
    <citation type="submission" date="2020-08" db="EMBL/GenBank/DDBJ databases">
        <title>The Agave Microbiome: Exploring the role of microbial communities in plant adaptations to desert environments.</title>
        <authorList>
            <person name="Partida-Martinez L.P."/>
        </authorList>
    </citation>
    <scope>NUCLEOTIDE SEQUENCE [LARGE SCALE GENOMIC DNA]</scope>
    <source>
        <strain evidence="3 4">AT2.18</strain>
    </source>
</reference>
<dbReference type="Proteomes" id="UP000550501">
    <property type="component" value="Unassembled WGS sequence"/>
</dbReference>
<evidence type="ECO:0000256" key="1">
    <source>
        <dbReference type="ARBA" id="ARBA00008791"/>
    </source>
</evidence>
<comment type="caution">
    <text evidence="3">The sequence shown here is derived from an EMBL/GenBank/DDBJ whole genome shotgun (WGS) entry which is preliminary data.</text>
</comment>
<name>A0A839Q7Y6_MYCIR</name>
<dbReference type="PANTHER" id="PTHR46268">
    <property type="entry name" value="STRESS RESPONSE PROTEIN NHAX"/>
    <property type="match status" value="1"/>
</dbReference>
<proteinExistence type="inferred from homology"/>
<organism evidence="3 4">
    <name type="scientific">Mycolicibacterium iranicum</name>
    <name type="common">Mycobacterium iranicum</name>
    <dbReference type="NCBI Taxonomy" id="912594"/>
    <lineage>
        <taxon>Bacteria</taxon>
        <taxon>Bacillati</taxon>
        <taxon>Actinomycetota</taxon>
        <taxon>Actinomycetes</taxon>
        <taxon>Mycobacteriales</taxon>
        <taxon>Mycobacteriaceae</taxon>
        <taxon>Mycolicibacterium</taxon>
    </lineage>
</organism>
<sequence length="274" mass="29512">MLSSFPKPVVVAGIDGSPAAVDAAIWAVDQAIDRDLPLRLVYVIDRDDHADIDAEAQARRIATAAVAMRHALRAVEATERPVEIEMEILQGRPVQTLLQAANSAAILCIGARGLKHSTSGRIGSTAAALTEAAHCPVAIVRTHRPHHCRDRAVVIEITDNAAGSVVLQRGLDEARRRRAPVWVLTPARTYPDVSAQWERRFAEWRVRYPEVDITAVGNNGDTLRYLAAHADSVQLVVAGRGRPGGLTELVGSPGNSALRDTDCSILVCEPQNAL</sequence>
<feature type="domain" description="UspA" evidence="2">
    <location>
        <begin position="10"/>
        <end position="141"/>
    </location>
</feature>
<evidence type="ECO:0000313" key="4">
    <source>
        <dbReference type="Proteomes" id="UP000550501"/>
    </source>
</evidence>
<dbReference type="Gene3D" id="3.40.50.620">
    <property type="entry name" value="HUPs"/>
    <property type="match status" value="2"/>
</dbReference>
<dbReference type="PRINTS" id="PR01438">
    <property type="entry name" value="UNVRSLSTRESS"/>
</dbReference>
<protein>
    <submittedName>
        <fullName evidence="3">Nucleotide-binding universal stress UspA family protein</fullName>
    </submittedName>
</protein>
<comment type="similarity">
    <text evidence="1">Belongs to the universal stress protein A family.</text>
</comment>
<gene>
    <name evidence="3" type="ORF">FHR72_001804</name>
</gene>
<dbReference type="EMBL" id="JACHVU010000003">
    <property type="protein sequence ID" value="MBB2990336.1"/>
    <property type="molecule type" value="Genomic_DNA"/>
</dbReference>
<dbReference type="RefSeq" id="WP_183467580.1">
    <property type="nucleotide sequence ID" value="NZ_JACHVU010000003.1"/>
</dbReference>
<dbReference type="PANTHER" id="PTHR46268:SF6">
    <property type="entry name" value="UNIVERSAL STRESS PROTEIN UP12"/>
    <property type="match status" value="1"/>
</dbReference>
<dbReference type="InterPro" id="IPR014729">
    <property type="entry name" value="Rossmann-like_a/b/a_fold"/>
</dbReference>
<keyword evidence="4" id="KW-1185">Reference proteome</keyword>
<evidence type="ECO:0000259" key="2">
    <source>
        <dbReference type="Pfam" id="PF00582"/>
    </source>
</evidence>
<dbReference type="InterPro" id="IPR006015">
    <property type="entry name" value="Universal_stress_UspA"/>
</dbReference>
<dbReference type="InterPro" id="IPR006016">
    <property type="entry name" value="UspA"/>
</dbReference>
<evidence type="ECO:0000313" key="3">
    <source>
        <dbReference type="EMBL" id="MBB2990336.1"/>
    </source>
</evidence>